<sequence length="447" mass="54135">MPFLDKQFEDKFNQKVSTNFPKLKPLFEKLKSKFYTYCKSNNVIYFIKIECEFLKFLEENQENIIKFTSLIEPKIENGHLLKIELRDKDIMISLPNFNFSNNGYNIYIETIFSEINFNIFIKNDYEIFSGMYKKINKNYSFFEMSLSYIAKICKRNDLIYEFFIIYFEYLQKDNTNLNDIIKDFKDNPINIYSAFKFSELKDFKNKKYIFASKYPKETFFNHTNKYKLITSYINIKIKKYIPKEYFFEVIKFLDDNIKIFEFEDKKIDKSFIITLLSEFWRNKHLKNINKNYDKIIIYDYIKMMIDKKEKINLNIKSFKRIKQEHDRIALENEIHYAPNLKISKGNQFLKLKLPKEIKRLSTKQEIIEEGVLNRNCVASYIREINKQICMIYSLRQDDKRYTIEIRQNKNGFYLRQIKGFANSEAPKEIIEFVKNEIEINNVNLLPG</sequence>
<reference evidence="2" key="1">
    <citation type="submission" date="2007-07" db="EMBL/GenBank/DDBJ databases">
        <title>Complete genome sequence of Campylobacter hominis ATCC BAA-381, a commensal isolated from the human gastrointestinal tract.</title>
        <authorList>
            <person name="Fouts D.E."/>
            <person name="Mongodin E.F."/>
            <person name="Puiu D."/>
            <person name="Sebastian Y."/>
            <person name="Miller W.G."/>
            <person name="Mandrell R.E."/>
            <person name="Nelson K.E."/>
        </authorList>
    </citation>
    <scope>NUCLEOTIDE SEQUENCE [LARGE SCALE GENOMIC DNA]</scope>
    <source>
        <strain evidence="2">ATCC BAA-381 / DSM 21671 / CCUG 45161 / LMG 19568 / NCTC 13146 / CH001A</strain>
    </source>
</reference>
<evidence type="ECO:0000313" key="1">
    <source>
        <dbReference type="EMBL" id="ABS52098.1"/>
    </source>
</evidence>
<organism evidence="1 2">
    <name type="scientific">Campylobacter hominis (strain ATCC BAA-381 / DSM 21671 / CCUG 45161 / LMG 19568 / NCTC 13146 / CH001A)</name>
    <dbReference type="NCBI Taxonomy" id="360107"/>
    <lineage>
        <taxon>Bacteria</taxon>
        <taxon>Pseudomonadati</taxon>
        <taxon>Campylobacterota</taxon>
        <taxon>Epsilonproteobacteria</taxon>
        <taxon>Campylobacterales</taxon>
        <taxon>Campylobacteraceae</taxon>
        <taxon>Campylobacter</taxon>
    </lineage>
</organism>
<dbReference type="Pfam" id="PF14284">
    <property type="entry name" value="PcfJ"/>
    <property type="match status" value="1"/>
</dbReference>
<dbReference type="InterPro" id="IPR025586">
    <property type="entry name" value="PcfJ"/>
</dbReference>
<dbReference type="RefSeq" id="WP_012108054.1">
    <property type="nucleotide sequence ID" value="NC_009714.1"/>
</dbReference>
<dbReference type="EMBL" id="CP000776">
    <property type="protein sequence ID" value="ABS52098.1"/>
    <property type="molecule type" value="Genomic_DNA"/>
</dbReference>
<dbReference type="HOGENOM" id="CLU_605142_0_0_7"/>
<protein>
    <submittedName>
        <fullName evidence="1">Uncharacterized protein</fullName>
    </submittedName>
</protein>
<evidence type="ECO:0000313" key="2">
    <source>
        <dbReference type="Proteomes" id="UP000002407"/>
    </source>
</evidence>
<name>A7HZT2_CAMHC</name>
<dbReference type="eggNOG" id="ENOG5031A28">
    <property type="taxonomic scope" value="Bacteria"/>
</dbReference>
<proteinExistence type="predicted"/>
<dbReference type="KEGG" id="cha:CHAB381_0165"/>
<dbReference type="STRING" id="360107.CHAB381_0165"/>
<gene>
    <name evidence="1" type="ordered locus">CHAB381_0165</name>
</gene>
<keyword evidence="2" id="KW-1185">Reference proteome</keyword>
<dbReference type="AlphaFoldDB" id="A7HZT2"/>
<accession>A7HZT2</accession>
<dbReference type="OrthoDB" id="1802755at2"/>
<dbReference type="Proteomes" id="UP000002407">
    <property type="component" value="Chromosome"/>
</dbReference>